<sequence>METPETTEVLMAPKAPHIGLIGKARSGKDTAAARMVQTSAYTRLAFADPLREALLKLDPQIVYGVGLEWGPQFAGLQTLVGHVGWERAKAEYPEVRRLLQNYGQTIREMDPEFWVRELSKKVAAAHGWNMPVVVTDVRYRNEAEALKRAGFYLVRVERPGAGLAGEAAQHASETELDDWPADLLLHNNGTKETFLRNVDITLQCAQTWHNAAQR</sequence>
<dbReference type="Gene3D" id="3.40.50.300">
    <property type="entry name" value="P-loop containing nucleotide triphosphate hydrolases"/>
    <property type="match status" value="1"/>
</dbReference>
<gene>
    <name evidence="1" type="ORF">SEA_ABBEYMIKOLON_24</name>
</gene>
<dbReference type="SUPFAM" id="SSF52540">
    <property type="entry name" value="P-loop containing nucleoside triphosphate hydrolases"/>
    <property type="match status" value="1"/>
</dbReference>
<accession>A0A2H5BL86</accession>
<keyword evidence="1" id="KW-0418">Kinase</keyword>
<dbReference type="Proteomes" id="UP000241350">
    <property type="component" value="Segment"/>
</dbReference>
<dbReference type="Pfam" id="PF21448">
    <property type="entry name" value="DNMK"/>
    <property type="match status" value="1"/>
</dbReference>
<organism evidence="1 2">
    <name type="scientific">Streptomyces phage AbbeyMikolon</name>
    <dbReference type="NCBI Taxonomy" id="2059880"/>
    <lineage>
        <taxon>Viruses</taxon>
        <taxon>Duplodnaviria</taxon>
        <taxon>Heunggongvirae</taxon>
        <taxon>Uroviricota</taxon>
        <taxon>Caudoviricetes</taxon>
        <taxon>Abbeymikolonvirus</taxon>
        <taxon>Abbeymikolonvirus abbeymikolon</taxon>
    </lineage>
</organism>
<dbReference type="InterPro" id="IPR027417">
    <property type="entry name" value="P-loop_NTPase"/>
</dbReference>
<dbReference type="GO" id="GO:0016301">
    <property type="term" value="F:kinase activity"/>
    <property type="evidence" value="ECO:0007669"/>
    <property type="project" value="UniProtKB-KW"/>
</dbReference>
<name>A0A2H5BL86_9CAUD</name>
<reference evidence="1 2" key="1">
    <citation type="submission" date="2017-11" db="EMBL/GenBank/DDBJ databases">
        <authorList>
            <person name="Mikolon A."/>
            <person name="Lin K.X."/>
            <person name="Rigg S.J."/>
            <person name="Wilson J.M."/>
            <person name="Nayek S."/>
            <person name="Hughes L.E."/>
            <person name="Garlena R.A."/>
            <person name="Russell D.A."/>
            <person name="Pope W.H."/>
            <person name="Jacobs-Sera D."/>
            <person name="Hendrix R.W."/>
            <person name="Hatfull G.F."/>
        </authorList>
    </citation>
    <scope>NUCLEOTIDE SEQUENCE [LARGE SCALE GENOMIC DNA]</scope>
</reference>
<keyword evidence="2" id="KW-1185">Reference proteome</keyword>
<evidence type="ECO:0000313" key="1">
    <source>
        <dbReference type="EMBL" id="AUG87096.1"/>
    </source>
</evidence>
<proteinExistence type="predicted"/>
<keyword evidence="1" id="KW-0808">Transferase</keyword>
<protein>
    <submittedName>
        <fullName evidence="1">Deoxynucleoside monophosphate kinase</fullName>
    </submittedName>
</protein>
<dbReference type="EMBL" id="MG593800">
    <property type="protein sequence ID" value="AUG87096.1"/>
    <property type="molecule type" value="Genomic_DNA"/>
</dbReference>
<evidence type="ECO:0000313" key="2">
    <source>
        <dbReference type="Proteomes" id="UP000241350"/>
    </source>
</evidence>
<dbReference type="InterPro" id="IPR048444">
    <property type="entry name" value="DNMK"/>
</dbReference>